<organism evidence="10 11">
    <name type="scientific">Myxozyma melibiosi</name>
    <dbReference type="NCBI Taxonomy" id="54550"/>
    <lineage>
        <taxon>Eukaryota</taxon>
        <taxon>Fungi</taxon>
        <taxon>Dikarya</taxon>
        <taxon>Ascomycota</taxon>
        <taxon>Saccharomycotina</taxon>
        <taxon>Lipomycetes</taxon>
        <taxon>Lipomycetales</taxon>
        <taxon>Lipomycetaceae</taxon>
        <taxon>Myxozyma</taxon>
    </lineage>
</organism>
<feature type="region of interest" description="Disordered" evidence="8">
    <location>
        <begin position="297"/>
        <end position="318"/>
    </location>
</feature>
<evidence type="ECO:0000256" key="7">
    <source>
        <dbReference type="RuleBase" id="RU367095"/>
    </source>
</evidence>
<dbReference type="InterPro" id="IPR011993">
    <property type="entry name" value="PH-like_dom_sf"/>
</dbReference>
<dbReference type="InterPro" id="IPR001876">
    <property type="entry name" value="Znf_RanBP2"/>
</dbReference>
<dbReference type="Gene3D" id="2.30.29.30">
    <property type="entry name" value="Pleckstrin-homology domain (PH domain)/Phosphotyrosine-binding domain (PTB)"/>
    <property type="match status" value="1"/>
</dbReference>
<dbReference type="GeneID" id="90037541"/>
<comment type="function">
    <text evidence="7">Component of the ESCRT-II complex (endosomal sorting complex required for transport II), which is required for multivesicular body (MVB) formation and sorting of endosomal cargo proteins into MVBs.</text>
</comment>
<dbReference type="PROSITE" id="PS51495">
    <property type="entry name" value="GLUE"/>
    <property type="match status" value="1"/>
</dbReference>
<keyword evidence="7" id="KW-0963">Cytoplasm</keyword>
<name>A0ABR1F9X5_9ASCO</name>
<comment type="subunit">
    <text evidence="7">Component of the endosomal sorting complex required for transport II (ESCRT-II).</text>
</comment>
<evidence type="ECO:0000259" key="9">
    <source>
        <dbReference type="PROSITE" id="PS51495"/>
    </source>
</evidence>
<dbReference type="InterPro" id="IPR036388">
    <property type="entry name" value="WH-like_DNA-bd_sf"/>
</dbReference>
<evidence type="ECO:0000313" key="11">
    <source>
        <dbReference type="Proteomes" id="UP001498771"/>
    </source>
</evidence>
<evidence type="ECO:0000313" key="10">
    <source>
        <dbReference type="EMBL" id="KAK7206644.1"/>
    </source>
</evidence>
<feature type="domain" description="GLUE N-terminal" evidence="9">
    <location>
        <begin position="7"/>
        <end position="298"/>
    </location>
</feature>
<dbReference type="Pfam" id="PF11605">
    <property type="entry name" value="Vps36_ESCRT-II"/>
    <property type="match status" value="1"/>
</dbReference>
<reference evidence="10 11" key="1">
    <citation type="submission" date="2024-03" db="EMBL/GenBank/DDBJ databases">
        <title>Genome-scale model development and genomic sequencing of the oleaginous clade Lipomyces.</title>
        <authorList>
            <consortium name="Lawrence Berkeley National Laboratory"/>
            <person name="Czajka J.J."/>
            <person name="Han Y."/>
            <person name="Kim J."/>
            <person name="Mondo S.J."/>
            <person name="Hofstad B.A."/>
            <person name="Robles A."/>
            <person name="Haridas S."/>
            <person name="Riley R."/>
            <person name="LaButti K."/>
            <person name="Pangilinan J."/>
            <person name="Andreopoulos W."/>
            <person name="Lipzen A."/>
            <person name="Yan J."/>
            <person name="Wang M."/>
            <person name="Ng V."/>
            <person name="Grigoriev I.V."/>
            <person name="Spatafora J.W."/>
            <person name="Magnuson J.K."/>
            <person name="Baker S.E."/>
            <person name="Pomraning K.R."/>
        </authorList>
    </citation>
    <scope>NUCLEOTIDE SEQUENCE [LARGE SCALE GENOMIC DNA]</scope>
    <source>
        <strain evidence="10 11">Phaff 52-87</strain>
    </source>
</reference>
<sequence length="581" mass="64297">MRFWTPIDLTSARRPYLLPNEVVILVQDGVGLYEGRYKVDAFQNGRLYLTTHRACYVDNSKPVNHSVAVDLARVTRIQFSPGLLRSSPKISLFLVPQALRLSTLSAAENGSQTLPAPSPVSATTASGAPDANANASWICPICSFSNAIKFADLDKTPPPCLTCGISPAAAVLAAAKIDFMERQQQRGSTPPVQRAGEVEIDTGFPCPRCTFVNHPSLVQCEICGADLVSRNLPPALANHGTLKEDITAFSRSPTPGVGSDEEITFVKISFRTGGEKTFLEKLKVVIRERAWEQHHRHHPHLASHLPDAEDDDTHHHHLDNDGAHETHVQHHHIPRLGIHGLETMNAKQRHHTSELMDSLSDLNTLMSKAQEMVALAESLARRLSSAPGVSPEARKALLESSTALSLSSPVVVREMAGSQDETFYDELARQVAEFLDNGVLVREGGIVTLVDLYALYNRARGISLISPKDFYKACSGFERLKLPFRMRKFRSGVIVVQEAYYTESKVKRMLLEWMRQMGEEHTAQIGVTTQDVNQRFGWSVMVAQEELEAAERSGQLCRDASAEGTRFYINLISSFKMPVVF</sequence>
<dbReference type="InterPro" id="IPR040608">
    <property type="entry name" value="Snf8/Vps36"/>
</dbReference>
<evidence type="ECO:0000256" key="1">
    <source>
        <dbReference type="ARBA" id="ARBA00009697"/>
    </source>
</evidence>
<dbReference type="RefSeq" id="XP_064769677.1">
    <property type="nucleotide sequence ID" value="XM_064912029.1"/>
</dbReference>
<dbReference type="PANTHER" id="PTHR13128">
    <property type="entry name" value="VACUOLAR PROTEIN-SORTING-ASSOCIATED PROTEIN 36"/>
    <property type="match status" value="1"/>
</dbReference>
<comment type="caution">
    <text evidence="10">The sequence shown here is derived from an EMBL/GenBank/DDBJ whole genome shotgun (WGS) entry which is preliminary data.</text>
</comment>
<evidence type="ECO:0000256" key="3">
    <source>
        <dbReference type="ARBA" id="ARBA00022723"/>
    </source>
</evidence>
<dbReference type="SUPFAM" id="SSF90209">
    <property type="entry name" value="Ran binding protein zinc finger-like"/>
    <property type="match status" value="1"/>
</dbReference>
<comment type="subcellular location">
    <subcellularLocation>
        <location evidence="7">Cytoplasm</location>
    </subcellularLocation>
    <subcellularLocation>
        <location evidence="7">Endosome</location>
    </subcellularLocation>
</comment>
<dbReference type="Pfam" id="PF16988">
    <property type="entry name" value="Vps36-NZF-N"/>
    <property type="match status" value="1"/>
</dbReference>
<keyword evidence="3" id="KW-0479">Metal-binding</keyword>
<proteinExistence type="inferred from homology"/>
<evidence type="ECO:0000256" key="5">
    <source>
        <dbReference type="ARBA" id="ARBA00022833"/>
    </source>
</evidence>
<dbReference type="SMART" id="SM00547">
    <property type="entry name" value="ZnF_RBZ"/>
    <property type="match status" value="2"/>
</dbReference>
<keyword evidence="5" id="KW-0862">Zinc</keyword>
<dbReference type="SUPFAM" id="SSF46785">
    <property type="entry name" value="Winged helix' DNA-binding domain"/>
    <property type="match status" value="1"/>
</dbReference>
<dbReference type="Gene3D" id="2.30.30.380">
    <property type="entry name" value="Zn-finger domain of Sec23/24"/>
    <property type="match status" value="2"/>
</dbReference>
<accession>A0ABR1F9X5</accession>
<comment type="similarity">
    <text evidence="1 7">Belongs to the VPS36 family.</text>
</comment>
<evidence type="ECO:0000256" key="2">
    <source>
        <dbReference type="ARBA" id="ARBA00022448"/>
    </source>
</evidence>
<keyword evidence="11" id="KW-1185">Reference proteome</keyword>
<evidence type="ECO:0000256" key="8">
    <source>
        <dbReference type="SAM" id="MobiDB-lite"/>
    </source>
</evidence>
<dbReference type="InterPro" id="IPR036443">
    <property type="entry name" value="Znf_RanBP2_sf"/>
</dbReference>
<evidence type="ECO:0000256" key="4">
    <source>
        <dbReference type="ARBA" id="ARBA00022771"/>
    </source>
</evidence>
<dbReference type="InterPro" id="IPR036390">
    <property type="entry name" value="WH_DNA-bd_sf"/>
</dbReference>
<evidence type="ECO:0000256" key="6">
    <source>
        <dbReference type="ARBA" id="ARBA00022927"/>
    </source>
</evidence>
<dbReference type="Gene3D" id="1.10.10.10">
    <property type="entry name" value="Winged helix-like DNA-binding domain superfamily/Winged helix DNA-binding domain"/>
    <property type="match status" value="2"/>
</dbReference>
<gene>
    <name evidence="10" type="ORF">BZA70DRAFT_274777</name>
</gene>
<keyword evidence="6 7" id="KW-0653">Protein transport</keyword>
<dbReference type="Pfam" id="PF04157">
    <property type="entry name" value="EAP30"/>
    <property type="match status" value="1"/>
</dbReference>
<dbReference type="PANTHER" id="PTHR13128:SF12">
    <property type="entry name" value="VACUOLAR PROTEIN-SORTING-ASSOCIATED PROTEIN 36"/>
    <property type="match status" value="1"/>
</dbReference>
<dbReference type="SUPFAM" id="SSF50729">
    <property type="entry name" value="PH domain-like"/>
    <property type="match status" value="1"/>
</dbReference>
<dbReference type="Proteomes" id="UP001498771">
    <property type="component" value="Unassembled WGS sequence"/>
</dbReference>
<dbReference type="EMBL" id="JBBJBU010000002">
    <property type="protein sequence ID" value="KAK7206644.1"/>
    <property type="molecule type" value="Genomic_DNA"/>
</dbReference>
<keyword evidence="7" id="KW-0967">Endosome</keyword>
<dbReference type="InterPro" id="IPR021648">
    <property type="entry name" value="GLUE_dom"/>
</dbReference>
<dbReference type="InterPro" id="IPR031558">
    <property type="entry name" value="Vps36-NZF-N"/>
</dbReference>
<protein>
    <recommendedName>
        <fullName evidence="7">Vacuolar protein-sorting-associated protein 36</fullName>
    </recommendedName>
    <alternativeName>
        <fullName evidence="7">ESCRT-II complex subunit VPS36</fullName>
    </alternativeName>
</protein>
<keyword evidence="4" id="KW-0863">Zinc-finger</keyword>
<keyword evidence="2 7" id="KW-0813">Transport</keyword>
<dbReference type="InterPro" id="IPR037855">
    <property type="entry name" value="Vps36"/>
</dbReference>
<dbReference type="Gene3D" id="6.10.140.260">
    <property type="match status" value="1"/>
</dbReference>